<dbReference type="SMART" id="SM00490">
    <property type="entry name" value="HELICc"/>
    <property type="match status" value="1"/>
</dbReference>
<proteinExistence type="predicted"/>
<dbReference type="PROSITE" id="PS51194">
    <property type="entry name" value="HELICASE_CTER"/>
    <property type="match status" value="1"/>
</dbReference>
<reference evidence="9 10" key="1">
    <citation type="journal article" date="2023" name="IScience">
        <title>Expanded male sex-determining region conserved during the evolution of homothallism in the green alga Volvox.</title>
        <authorList>
            <person name="Yamamoto K."/>
            <person name="Matsuzaki R."/>
            <person name="Mahakham W."/>
            <person name="Heman W."/>
            <person name="Sekimoto H."/>
            <person name="Kawachi M."/>
            <person name="Minakuchi Y."/>
            <person name="Toyoda A."/>
            <person name="Nozaki H."/>
        </authorList>
    </citation>
    <scope>NUCLEOTIDE SEQUENCE [LARGE SCALE GENOMIC DNA]</scope>
    <source>
        <strain evidence="9 10">NIES-4468</strain>
    </source>
</reference>
<dbReference type="InterPro" id="IPR001650">
    <property type="entry name" value="Helicase_C-like"/>
</dbReference>
<evidence type="ECO:0000256" key="6">
    <source>
        <dbReference type="SAM" id="MobiDB-lite"/>
    </source>
</evidence>
<dbReference type="Gene3D" id="3.40.50.300">
    <property type="entry name" value="P-loop containing nucleotide triphosphate hydrolases"/>
    <property type="match status" value="2"/>
</dbReference>
<gene>
    <name evidence="9" type="ORF">VaNZ11_009317</name>
</gene>
<dbReference type="Proteomes" id="UP001165090">
    <property type="component" value="Unassembled WGS sequence"/>
</dbReference>
<keyword evidence="2" id="KW-0378">Hydrolase</keyword>
<sequence>MEASSLWHNNPVTARMTSFLLSVFGQLKASYQDVLHDMGVSEECLIDGESLFLEAIVDARCPAVFSGVPLQLMYYIERFLAKLNGHGGRFRIVFFDAYGLVWRSLPEAAALRETLVAHLRRTLPFHTVQVFRCWWPTSAVQQANHRPSTQYIGQRLPVPNTYDDGDEDDDVDFIRLLVSMRPAFVLVSNLLSELPKLLASSCSTPEVNTVPIRMDDMETVRQRLMGSRGLQKVAQLSIGLLLRCLQSSSVVLLSSLDFDAATRPFGFILDVDACAASLRLHHDNFTKAVRVITEHLALGDIHQPKGAAGEQTLQSQLGKGDVVAARAIQNLHGAQSSPPPGRAPVTPRTALAAAVISSLQEEGHFQQSTESMEALLGLWVSEVFLLHAVMLDYSCLEDRALALPYGCLRGLYDVPSSSVAASGSAAAAGITSEDRDAAATPRLSLYMIRFMRRLVLPLVSDAVRSRIWDTAVIAGGSKVMSSGGPQVTMEDGDGDAAGGHPCKSWPPPSILAALADPYQGPLLHALVICLVMMRSRMGEHAFSKGERQPLSLEHQHQQIPGQRHSPNAASGAAVVPLLGLPLAASETWHTARRLAGLQILLSGAPAGSDDVTGGPEAGFGPEAQQYGFPHPCNIDEERTTPIPQGNAVDLGDLLLEHLLKSMPYSEDEAQCATAFRTLLLGPGNEDGSGGGEGFAAVLDRSAQQALVEAFHLPEPMRRSPVVRAVEQLWERVVPPPMPMTTTASMGFAASAGNHAAARTSGGGVAVPPMTRVRGWGPWAHLVAPVIQKLSRSGDRGASTSSSVLDAGHFEEVYHWHTRKPLIPAFLMQADSREAARQRILRHVAAAPNDAVLERFLRFMAHPYRGRAIRLMNSEKHNGGMLKALVMEGVRAYYGLEEQKEERALRRLIDSMQGDVTFFRSGAGVGAASMAVAITSVQQLVISSLDEIHSIAHLEAIRQDRQGKVALTELLRDSKMSAADMKRRLAKLEDVREAERRRAAERQGSILRGDAARWNETVVPHLIKMADLGTTQMDEALKAMQRFCSNTATLPEFRIIAAVLQLQLHMKSLYAVMKTVDKRNCTGSGNTGTGGSARGRTEVADEGPVLGSLLPTFVEARHGGDVPLEMQRALATVLESLAGFKKLCRAGGRQALWVQPCPLLDEPRVAAPCLVIACAALQALGFGEAAERLHKEAGWHDESHLLDQAKVMDARLSALLKLAGASDAPSGGGSRASSCVKTKTGRTGVATASGKGAASKIGSSSDEVSPLEVAVDDAMLIMYCKIRDNDIGFKPLPLGISLVRFQLRCMGDRLERLASGVPDPRVAFIPDHWQRRLLDIVDEGGSAVVSAPTSSGKTFISSYVIRKVLDAHRGRGRVVIVVPTKVLVLQINAQIAKDFHDVRDLPDGTVVQGTFTRDFRHNYMNCVALVTVPQCIEILFMSPAHREWVASLKYVIFDEVQCITELDMGEFWERSILATRCPFLALSATIGNPEVFTEWLRRVKEIQKLHDGEMAAAAHVASGRQVSTTGSQGQQSASYDVHLIVHKERYNDLTSSIFLPSLESVRTSGAWRMADDEDKEYLLDAPAIQQVGGPGKAGDGCHLFGSILPIHPLISVDLDRVSHAGDLPPELAMTPEEMLQLYDGMVWQASAIRSSASVRVAAESADGGHAKGGSTAAALAAVAASVQQRLARLDPDRLFAPLDPINMPDLDPGVMSYLNTMHGGPGTGSSAEAPPGNSGACTTAPSSLVIRDRVKAWEKRLLLEVLMWACSSPRLEDSPYAGIAASPAGAAADIGAMPSAAPTCCQPATREGLGDEEVSGSTKQPQKAHARPDSSFVRLYGPWKECLIAIRKRLEADMCERHAEVQSAWARAHSGRPGTSIPFLYYNLPSLIRTLHRQQKLPAILFNFSRKGIVLMCKTIVKHLEAVQRHYRKQYAQQLGCAIARKAAAASTSANVLAACGSLKSSNKAAAVMAEAQAGGVSAPQSRTQLIDGLTFSLHQSRPDPSFSLIPFAHMDDERLLEAVDELGSCVNPLLVRALEFGVGVHHGGLNKRYRTAVETLFRAKILQVVIATGTLAMGVHMPCRTVVMAGDSTHLDALSFRQMSGRSGRRGLDTLGHVVFYGLPLHRVHRLRTSPMPRLHGQMLVTPTTTLRLLLLEEQLRLRSGDRGDNDRDDDKPTRMAGVTKAGNVRIGSPAVDLILKMLTEPFMATLDDPSSTCRLNTLAPVMQPLPSPSPSPSPVDSTRRQLMRHTFGLSLMYLLRYRLVDPATGRPRGLAGLATHLFWTEPANFVLCRLLQEGVFARMCKRHRGQELKNAAVLLLSHIFLRVPLSPNLETLVRSGAFSGTTSSVVQLPPMLPEAADCIQRYNQESFAAAVGYVIQFVIKQMAAAGEMPLRLESRLPLSGLVIKAADGSDERPLSSGTCADHTSATGYCLRRLLSRMQRHVVACSPFMALGGRGDEFESVSEMLTCVRQGVELQSKAIPVLELRRRQGGSEPALNAWLYDFFKVHSDVPLIRDNQIREGDMWDMLKSAQGVLNATALALELAVEAAAAAVTDTPTGAQPTINEEELEDYGIDFTPEGQQRHAPSSAAGASEATGCESLEADLERLQSLPRNHSPGKETLHSAQMVARLFRLIAQDFSAGFRSVGA</sequence>
<dbReference type="Pfam" id="PF23002">
    <property type="entry name" value="PIN-like_DDX60"/>
    <property type="match status" value="1"/>
</dbReference>
<feature type="region of interest" description="Disordered" evidence="6">
    <location>
        <begin position="2575"/>
        <end position="2595"/>
    </location>
</feature>
<evidence type="ECO:0008006" key="11">
    <source>
        <dbReference type="Google" id="ProtNLM"/>
    </source>
</evidence>
<protein>
    <recommendedName>
        <fullName evidence="11">DEAD/DEAH box helicase</fullName>
    </recommendedName>
</protein>
<feature type="coiled-coil region" evidence="5">
    <location>
        <begin position="970"/>
        <end position="997"/>
    </location>
</feature>
<comment type="caution">
    <text evidence="9">The sequence shown here is derived from an EMBL/GenBank/DDBJ whole genome shotgun (WGS) entry which is preliminary data.</text>
</comment>
<dbReference type="PANTHER" id="PTHR44533">
    <property type="entry name" value="DEAD/H RNA HELICASE, PUTATIVE-RELATED"/>
    <property type="match status" value="1"/>
</dbReference>
<evidence type="ECO:0000259" key="7">
    <source>
        <dbReference type="PROSITE" id="PS51192"/>
    </source>
</evidence>
<dbReference type="SUPFAM" id="SSF52540">
    <property type="entry name" value="P-loop containing nucleoside triphosphate hydrolases"/>
    <property type="match status" value="1"/>
</dbReference>
<accession>A0ABQ5S958</accession>
<dbReference type="InterPro" id="IPR014001">
    <property type="entry name" value="Helicase_ATP-bd"/>
</dbReference>
<name>A0ABQ5S958_9CHLO</name>
<evidence type="ECO:0000259" key="8">
    <source>
        <dbReference type="PROSITE" id="PS51194"/>
    </source>
</evidence>
<dbReference type="Pfam" id="PF00271">
    <property type="entry name" value="Helicase_C"/>
    <property type="match status" value="1"/>
</dbReference>
<dbReference type="SMART" id="SM00487">
    <property type="entry name" value="DEXDc"/>
    <property type="match status" value="1"/>
</dbReference>
<dbReference type="InterPro" id="IPR055124">
    <property type="entry name" value="PIN-like_DDX60"/>
</dbReference>
<evidence type="ECO:0000256" key="3">
    <source>
        <dbReference type="ARBA" id="ARBA00022806"/>
    </source>
</evidence>
<keyword evidence="10" id="KW-1185">Reference proteome</keyword>
<feature type="region of interest" description="Disordered" evidence="6">
    <location>
        <begin position="1802"/>
        <end position="1826"/>
    </location>
</feature>
<feature type="domain" description="Helicase C-terminal" evidence="8">
    <location>
        <begin position="1984"/>
        <end position="2150"/>
    </location>
</feature>
<dbReference type="EMBL" id="BSDZ01000025">
    <property type="protein sequence ID" value="GLI65721.1"/>
    <property type="molecule type" value="Genomic_DNA"/>
</dbReference>
<evidence type="ECO:0000256" key="2">
    <source>
        <dbReference type="ARBA" id="ARBA00022801"/>
    </source>
</evidence>
<keyword evidence="1" id="KW-0547">Nucleotide-binding</keyword>
<evidence type="ECO:0000313" key="9">
    <source>
        <dbReference type="EMBL" id="GLI65721.1"/>
    </source>
</evidence>
<dbReference type="InterPro" id="IPR027417">
    <property type="entry name" value="P-loop_NTPase"/>
</dbReference>
<evidence type="ECO:0000256" key="1">
    <source>
        <dbReference type="ARBA" id="ARBA00022741"/>
    </source>
</evidence>
<evidence type="ECO:0000256" key="5">
    <source>
        <dbReference type="SAM" id="Coils"/>
    </source>
</evidence>
<evidence type="ECO:0000256" key="4">
    <source>
        <dbReference type="ARBA" id="ARBA00022840"/>
    </source>
</evidence>
<keyword evidence="5" id="KW-0175">Coiled coil</keyword>
<dbReference type="Pfam" id="PF00270">
    <property type="entry name" value="DEAD"/>
    <property type="match status" value="1"/>
</dbReference>
<evidence type="ECO:0000313" key="10">
    <source>
        <dbReference type="Proteomes" id="UP001165090"/>
    </source>
</evidence>
<organism evidence="9 10">
    <name type="scientific">Volvox africanus</name>
    <dbReference type="NCBI Taxonomy" id="51714"/>
    <lineage>
        <taxon>Eukaryota</taxon>
        <taxon>Viridiplantae</taxon>
        <taxon>Chlorophyta</taxon>
        <taxon>core chlorophytes</taxon>
        <taxon>Chlorophyceae</taxon>
        <taxon>CS clade</taxon>
        <taxon>Chlamydomonadales</taxon>
        <taxon>Volvocaceae</taxon>
        <taxon>Volvox</taxon>
    </lineage>
</organism>
<dbReference type="InterPro" id="IPR052431">
    <property type="entry name" value="SKI2_subfamily_helicases"/>
</dbReference>
<dbReference type="InterPro" id="IPR011545">
    <property type="entry name" value="DEAD/DEAH_box_helicase_dom"/>
</dbReference>
<dbReference type="PANTHER" id="PTHR44533:SF4">
    <property type="entry name" value="DEAD_H RNA HELICASE, PUTATIVE-RELATED"/>
    <property type="match status" value="1"/>
</dbReference>
<feature type="domain" description="Helicase ATP-binding" evidence="7">
    <location>
        <begin position="1333"/>
        <end position="1503"/>
    </location>
</feature>
<dbReference type="PROSITE" id="PS51192">
    <property type="entry name" value="HELICASE_ATP_BIND_1"/>
    <property type="match status" value="1"/>
</dbReference>
<keyword evidence="3" id="KW-0347">Helicase</keyword>
<keyword evidence="4" id="KW-0067">ATP-binding</keyword>